<evidence type="ECO:0000256" key="2">
    <source>
        <dbReference type="ARBA" id="ARBA00022517"/>
    </source>
</evidence>
<comment type="caution">
    <text evidence="9">The sequence shown here is derived from an EMBL/GenBank/DDBJ whole genome shotgun (WGS) entry which is preliminary data.</text>
</comment>
<proteinExistence type="inferred from homology"/>
<dbReference type="PANTHER" id="PTHR46986:SF1">
    <property type="entry name" value="ENDORIBONUCLEASE YBEY, CHLOROPLASTIC"/>
    <property type="match status" value="1"/>
</dbReference>
<reference evidence="9" key="1">
    <citation type="submission" date="2018-07" db="EMBL/GenBank/DDBJ databases">
        <title>Genome assembly of strain Ka43.</title>
        <authorList>
            <person name="Kukolya J."/>
            <person name="Nagy I."/>
            <person name="Horvath B."/>
            <person name="Toth A."/>
        </authorList>
    </citation>
    <scope>NUCLEOTIDE SEQUENCE</scope>
    <source>
        <strain evidence="9">KB43</strain>
    </source>
</reference>
<dbReference type="Gene3D" id="3.40.390.30">
    <property type="entry name" value="Metalloproteases ('zincins'), catalytic domain"/>
    <property type="match status" value="1"/>
</dbReference>
<dbReference type="Pfam" id="PF02130">
    <property type="entry name" value="YbeY"/>
    <property type="match status" value="1"/>
</dbReference>
<evidence type="ECO:0000256" key="5">
    <source>
        <dbReference type="ARBA" id="ARBA00022759"/>
    </source>
</evidence>
<keyword evidence="8" id="KW-0963">Cytoplasm</keyword>
<dbReference type="InterPro" id="IPR023091">
    <property type="entry name" value="MetalPrtase_cat_dom_sf_prd"/>
</dbReference>
<dbReference type="GO" id="GO:0005737">
    <property type="term" value="C:cytoplasm"/>
    <property type="evidence" value="ECO:0007669"/>
    <property type="project" value="UniProtKB-SubCell"/>
</dbReference>
<dbReference type="PANTHER" id="PTHR46986">
    <property type="entry name" value="ENDORIBONUCLEASE YBEY, CHLOROPLASTIC"/>
    <property type="match status" value="1"/>
</dbReference>
<keyword evidence="3 8" id="KW-0540">Nuclease</keyword>
<comment type="cofactor">
    <cofactor evidence="8">
        <name>Zn(2+)</name>
        <dbReference type="ChEBI" id="CHEBI:29105"/>
    </cofactor>
    <text evidence="8">Binds 1 zinc ion.</text>
</comment>
<keyword evidence="4 8" id="KW-0479">Metal-binding</keyword>
<evidence type="ECO:0000256" key="4">
    <source>
        <dbReference type="ARBA" id="ARBA00022723"/>
    </source>
</evidence>
<dbReference type="GO" id="GO:0008270">
    <property type="term" value="F:zinc ion binding"/>
    <property type="evidence" value="ECO:0007669"/>
    <property type="project" value="UniProtKB-UniRule"/>
</dbReference>
<evidence type="ECO:0000256" key="7">
    <source>
        <dbReference type="ARBA" id="ARBA00022833"/>
    </source>
</evidence>
<dbReference type="SUPFAM" id="SSF55486">
    <property type="entry name" value="Metalloproteases ('zincins'), catalytic domain"/>
    <property type="match status" value="1"/>
</dbReference>
<feature type="binding site" evidence="8">
    <location>
        <position position="126"/>
    </location>
    <ligand>
        <name>Zn(2+)</name>
        <dbReference type="ChEBI" id="CHEBI:29105"/>
        <note>catalytic</note>
    </ligand>
</feature>
<evidence type="ECO:0000313" key="9">
    <source>
        <dbReference type="EMBL" id="MBE8716907.1"/>
    </source>
</evidence>
<comment type="function">
    <text evidence="8">Single strand-specific metallo-endoribonuclease involved in late-stage 70S ribosome quality control and in maturation of the 3' terminus of the 16S rRNA.</text>
</comment>
<name>A0A928YTJ0_9GAMM</name>
<dbReference type="InterPro" id="IPR002036">
    <property type="entry name" value="YbeY"/>
</dbReference>
<keyword evidence="7 8" id="KW-0862">Zinc</keyword>
<evidence type="ECO:0000256" key="8">
    <source>
        <dbReference type="HAMAP-Rule" id="MF_00009"/>
    </source>
</evidence>
<sequence>MHVQVDIEVASTSRQIPDSALIEQWIGAALAQVEDFNRDDAEVSLYIVDESEGQELNQQYREKNYPTNVLSFPADLPEELNLPLLGDLVVCAPVVEREAVEQNKPLAAHWAHMLVHGTLHLLGFDHIDDDEAEAMEALETRILTSLGFDAPYSSENI</sequence>
<gene>
    <name evidence="8" type="primary">ybeY</name>
    <name evidence="9" type="ORF">C4F51_06850</name>
</gene>
<dbReference type="NCBIfam" id="TIGR00043">
    <property type="entry name" value="rRNA maturation RNase YbeY"/>
    <property type="match status" value="1"/>
</dbReference>
<dbReference type="InterPro" id="IPR020549">
    <property type="entry name" value="YbeY_CS"/>
</dbReference>
<comment type="similarity">
    <text evidence="1 8">Belongs to the endoribonuclease YbeY family.</text>
</comment>
<comment type="subcellular location">
    <subcellularLocation>
        <location evidence="8">Cytoplasm</location>
    </subcellularLocation>
</comment>
<evidence type="ECO:0000313" key="10">
    <source>
        <dbReference type="Proteomes" id="UP000652567"/>
    </source>
</evidence>
<keyword evidence="5 8" id="KW-0255">Endonuclease</keyword>
<organism evidence="9 10">
    <name type="scientific">Cellvibrio polysaccharolyticus</name>
    <dbReference type="NCBI Taxonomy" id="2082724"/>
    <lineage>
        <taxon>Bacteria</taxon>
        <taxon>Pseudomonadati</taxon>
        <taxon>Pseudomonadota</taxon>
        <taxon>Gammaproteobacteria</taxon>
        <taxon>Cellvibrionales</taxon>
        <taxon>Cellvibrionaceae</taxon>
        <taxon>Cellvibrio</taxon>
    </lineage>
</organism>
<dbReference type="EC" id="3.1.-.-" evidence="8"/>
<dbReference type="EMBL" id="PRDL01000001">
    <property type="protein sequence ID" value="MBE8716907.1"/>
    <property type="molecule type" value="Genomic_DNA"/>
</dbReference>
<keyword evidence="6 8" id="KW-0378">Hydrolase</keyword>
<dbReference type="GO" id="GO:0004222">
    <property type="term" value="F:metalloendopeptidase activity"/>
    <property type="evidence" value="ECO:0007669"/>
    <property type="project" value="InterPro"/>
</dbReference>
<dbReference type="GO" id="GO:0006364">
    <property type="term" value="P:rRNA processing"/>
    <property type="evidence" value="ECO:0007669"/>
    <property type="project" value="UniProtKB-UniRule"/>
</dbReference>
<feature type="binding site" evidence="8">
    <location>
        <position position="120"/>
    </location>
    <ligand>
        <name>Zn(2+)</name>
        <dbReference type="ChEBI" id="CHEBI:29105"/>
        <note>catalytic</note>
    </ligand>
</feature>
<protein>
    <recommendedName>
        <fullName evidence="8">Endoribonuclease YbeY</fullName>
        <ecNumber evidence="8">3.1.-.-</ecNumber>
    </recommendedName>
</protein>
<keyword evidence="8" id="KW-0698">rRNA processing</keyword>
<keyword evidence="10" id="KW-1185">Reference proteome</keyword>
<feature type="binding site" evidence="8">
    <location>
        <position position="116"/>
    </location>
    <ligand>
        <name>Zn(2+)</name>
        <dbReference type="ChEBI" id="CHEBI:29105"/>
        <note>catalytic</note>
    </ligand>
</feature>
<dbReference type="AlphaFoldDB" id="A0A928YTJ0"/>
<dbReference type="GO" id="GO:0004521">
    <property type="term" value="F:RNA endonuclease activity"/>
    <property type="evidence" value="ECO:0007669"/>
    <property type="project" value="UniProtKB-UniRule"/>
</dbReference>
<dbReference type="HAMAP" id="MF_00009">
    <property type="entry name" value="Endoribonucl_YbeY"/>
    <property type="match status" value="1"/>
</dbReference>
<accession>A0A928YTJ0</accession>
<evidence type="ECO:0000256" key="1">
    <source>
        <dbReference type="ARBA" id="ARBA00010875"/>
    </source>
</evidence>
<keyword evidence="2 8" id="KW-0690">Ribosome biogenesis</keyword>
<dbReference type="PROSITE" id="PS01306">
    <property type="entry name" value="UPF0054"/>
    <property type="match status" value="1"/>
</dbReference>
<dbReference type="RefSeq" id="WP_193908345.1">
    <property type="nucleotide sequence ID" value="NZ_PRDL01000001.1"/>
</dbReference>
<dbReference type="Proteomes" id="UP000652567">
    <property type="component" value="Unassembled WGS sequence"/>
</dbReference>
<evidence type="ECO:0000256" key="6">
    <source>
        <dbReference type="ARBA" id="ARBA00022801"/>
    </source>
</evidence>
<evidence type="ECO:0000256" key="3">
    <source>
        <dbReference type="ARBA" id="ARBA00022722"/>
    </source>
</evidence>